<sequence>MHRVLDILATEDGDVSEVVNRFRDIENTALRTAFHNCAVLLRMLEAQAGLTPTWEGGPGAETQQAVASNTKSTDSSPPTKNAPKRRFTPQELQPFVDETQRGKVSVAKVYVDGASRGNPGPAGIGVALFTMDGKKIAQISRAIGTTTNNAAEYTALIEALKLAKDLGIQQLYVLSDSQLMVNQMTGRYKVKHPQIAEFVAQAQELAKQFAKVSFHFIERENNRLADALSTAPIAKIPNQRTDSSSQELMALLDDNPDEGRTE</sequence>
<dbReference type="InterPro" id="IPR002156">
    <property type="entry name" value="RNaseH_domain"/>
</dbReference>
<dbReference type="PROSITE" id="PS50879">
    <property type="entry name" value="RNASE_H_1"/>
    <property type="match status" value="1"/>
</dbReference>
<gene>
    <name evidence="3" type="ORF">BRCON_1036</name>
</gene>
<reference evidence="3 4" key="1">
    <citation type="submission" date="2018-05" db="EMBL/GenBank/DDBJ databases">
        <title>A metagenomic window into the 2 km-deep terrestrial subsurface aquifer revealed taxonomically and functionally diverse microbial community comprising novel uncultured bacterial lineages.</title>
        <authorList>
            <person name="Kadnikov V.V."/>
            <person name="Mardanov A.V."/>
            <person name="Beletsky A.V."/>
            <person name="Banks D."/>
            <person name="Pimenov N.V."/>
            <person name="Frank Y.A."/>
            <person name="Karnachuk O.V."/>
            <person name="Ravin N.V."/>
        </authorList>
    </citation>
    <scope>NUCLEOTIDE SEQUENCE [LARGE SCALE GENOMIC DNA]</scope>
    <source>
        <strain evidence="3">BY</strain>
    </source>
</reference>
<feature type="compositionally biased region" description="Polar residues" evidence="1">
    <location>
        <begin position="61"/>
        <end position="79"/>
    </location>
</feature>
<evidence type="ECO:0000313" key="4">
    <source>
        <dbReference type="Proteomes" id="UP000262583"/>
    </source>
</evidence>
<dbReference type="KEGG" id="schv:BRCON_1036"/>
<organism evidence="3 4">
    <name type="scientific">Sumerlaea chitinivorans</name>
    <dbReference type="NCBI Taxonomy" id="2250252"/>
    <lineage>
        <taxon>Bacteria</taxon>
        <taxon>Candidatus Sumerlaeota</taxon>
        <taxon>Candidatus Sumerlaeia</taxon>
        <taxon>Candidatus Sumerlaeales</taxon>
        <taxon>Candidatus Sumerlaeaceae</taxon>
        <taxon>Candidatus Sumerlaea</taxon>
    </lineage>
</organism>
<evidence type="ECO:0000256" key="1">
    <source>
        <dbReference type="SAM" id="MobiDB-lite"/>
    </source>
</evidence>
<evidence type="ECO:0000259" key="2">
    <source>
        <dbReference type="PROSITE" id="PS50879"/>
    </source>
</evidence>
<dbReference type="FunFam" id="3.30.420.10:FF:000076">
    <property type="entry name" value="RBR-type E3 ubiquitin transferase"/>
    <property type="match status" value="1"/>
</dbReference>
<dbReference type="Proteomes" id="UP000262583">
    <property type="component" value="Chromosome"/>
</dbReference>
<feature type="region of interest" description="Disordered" evidence="1">
    <location>
        <begin position="52"/>
        <end position="88"/>
    </location>
</feature>
<dbReference type="GO" id="GO:0003676">
    <property type="term" value="F:nucleic acid binding"/>
    <property type="evidence" value="ECO:0007669"/>
    <property type="project" value="InterPro"/>
</dbReference>
<dbReference type="PANTHER" id="PTHR48475">
    <property type="entry name" value="RIBONUCLEASE H"/>
    <property type="match status" value="1"/>
</dbReference>
<name>A0A2Z4Y5M5_SUMC1</name>
<evidence type="ECO:0000313" key="3">
    <source>
        <dbReference type="EMBL" id="AXA35813.1"/>
    </source>
</evidence>
<dbReference type="InterPro" id="IPR036397">
    <property type="entry name" value="RNaseH_sf"/>
</dbReference>
<dbReference type="AlphaFoldDB" id="A0A2Z4Y5M5"/>
<proteinExistence type="predicted"/>
<dbReference type="PANTHER" id="PTHR48475:SF1">
    <property type="entry name" value="RNASE H TYPE-1 DOMAIN-CONTAINING PROTEIN"/>
    <property type="match status" value="1"/>
</dbReference>
<dbReference type="Pfam" id="PF13456">
    <property type="entry name" value="RVT_3"/>
    <property type="match status" value="1"/>
</dbReference>
<protein>
    <submittedName>
        <fullName evidence="3">Ribonuclease H</fullName>
    </submittedName>
</protein>
<dbReference type="CDD" id="cd09279">
    <property type="entry name" value="RNase_HI_like"/>
    <property type="match status" value="1"/>
</dbReference>
<feature type="domain" description="RNase H type-1" evidence="2">
    <location>
        <begin position="103"/>
        <end position="234"/>
    </location>
</feature>
<dbReference type="Gene3D" id="3.30.420.10">
    <property type="entry name" value="Ribonuclease H-like superfamily/Ribonuclease H"/>
    <property type="match status" value="1"/>
</dbReference>
<dbReference type="SUPFAM" id="SSF53098">
    <property type="entry name" value="Ribonuclease H-like"/>
    <property type="match status" value="1"/>
</dbReference>
<feature type="region of interest" description="Disordered" evidence="1">
    <location>
        <begin position="239"/>
        <end position="262"/>
    </location>
</feature>
<dbReference type="InterPro" id="IPR012337">
    <property type="entry name" value="RNaseH-like_sf"/>
</dbReference>
<dbReference type="EMBL" id="CP030759">
    <property type="protein sequence ID" value="AXA35813.1"/>
    <property type="molecule type" value="Genomic_DNA"/>
</dbReference>
<dbReference type="GO" id="GO:0004523">
    <property type="term" value="F:RNA-DNA hybrid ribonuclease activity"/>
    <property type="evidence" value="ECO:0007669"/>
    <property type="project" value="InterPro"/>
</dbReference>
<accession>A0A2Z4Y5M5</accession>